<dbReference type="PANTHER" id="PTHR11005">
    <property type="entry name" value="LYSOSOMAL ACID LIPASE-RELATED"/>
    <property type="match status" value="1"/>
</dbReference>
<gene>
    <name evidence="1" type="ORF">TBIB3V08_LOCUS4585</name>
</gene>
<dbReference type="SUPFAM" id="SSF53474">
    <property type="entry name" value="alpha/beta-Hydrolases"/>
    <property type="match status" value="1"/>
</dbReference>
<protein>
    <submittedName>
        <fullName evidence="1">Uncharacterized protein</fullName>
    </submittedName>
</protein>
<evidence type="ECO:0000313" key="1">
    <source>
        <dbReference type="EMBL" id="CAD7442145.1"/>
    </source>
</evidence>
<dbReference type="AlphaFoldDB" id="A0A7R9EY14"/>
<dbReference type="Gene3D" id="3.40.50.1820">
    <property type="entry name" value="alpha/beta hydrolase"/>
    <property type="match status" value="1"/>
</dbReference>
<accession>A0A7R9EY14</accession>
<dbReference type="EMBL" id="OD565584">
    <property type="protein sequence ID" value="CAD7442145.1"/>
    <property type="molecule type" value="Genomic_DNA"/>
</dbReference>
<proteinExistence type="predicted"/>
<dbReference type="InterPro" id="IPR029058">
    <property type="entry name" value="AB_hydrolase_fold"/>
</dbReference>
<name>A0A7R9EY14_9NEOP</name>
<sequence length="243" mass="27139">MGTSIFYVLASSRPEYNSKIRAMFSLAPVAFFGTLRFPLFKFVKSHTSMALTAIPVYISHFFSGTSEKTLAHYSQNIASEEFQLFDYKYGGNLMKYGMTKPPKYNLSLITAPVALHYSQDDLLVHPHLVFSKLGSVPSQVQRGLLMMPWSIYGTTASRTRLPTSRLRDFSHPPSPKALSTLNEVSKTYVPSLLTAPWPRMELEPLGMGSVEDVGKSGRGELSLREVRNETEVTAGRTPVCYNL</sequence>
<reference evidence="1" key="1">
    <citation type="submission" date="2020-11" db="EMBL/GenBank/DDBJ databases">
        <authorList>
            <person name="Tran Van P."/>
        </authorList>
    </citation>
    <scope>NUCLEOTIDE SEQUENCE</scope>
</reference>
<organism evidence="1">
    <name type="scientific">Timema bartmani</name>
    <dbReference type="NCBI Taxonomy" id="61472"/>
    <lineage>
        <taxon>Eukaryota</taxon>
        <taxon>Metazoa</taxon>
        <taxon>Ecdysozoa</taxon>
        <taxon>Arthropoda</taxon>
        <taxon>Hexapoda</taxon>
        <taxon>Insecta</taxon>
        <taxon>Pterygota</taxon>
        <taxon>Neoptera</taxon>
        <taxon>Polyneoptera</taxon>
        <taxon>Phasmatodea</taxon>
        <taxon>Timematodea</taxon>
        <taxon>Timematoidea</taxon>
        <taxon>Timematidae</taxon>
        <taxon>Timema</taxon>
    </lineage>
</organism>